<accession>A0A2I1DPS4</accession>
<dbReference type="Proteomes" id="UP000234329">
    <property type="component" value="Unassembled WGS sequence"/>
</dbReference>
<keyword evidence="1" id="KW-1133">Transmembrane helix</keyword>
<dbReference type="InParanoid" id="A0A2I1DPS4"/>
<evidence type="ECO:0000313" key="2">
    <source>
        <dbReference type="EMBL" id="PKY11881.1"/>
    </source>
</evidence>
<dbReference type="OrthoDB" id="5298648at2"/>
<feature type="transmembrane region" description="Helical" evidence="1">
    <location>
        <begin position="64"/>
        <end position="97"/>
    </location>
</feature>
<keyword evidence="3" id="KW-1185">Reference proteome</keyword>
<evidence type="ECO:0000256" key="1">
    <source>
        <dbReference type="SAM" id="Phobius"/>
    </source>
</evidence>
<keyword evidence="1" id="KW-0472">Membrane</keyword>
<dbReference type="AlphaFoldDB" id="A0A2I1DPS4"/>
<evidence type="ECO:0000313" key="3">
    <source>
        <dbReference type="Proteomes" id="UP000234329"/>
    </source>
</evidence>
<keyword evidence="1" id="KW-0812">Transmembrane</keyword>
<name>A0A2I1DPS4_9PROT</name>
<organism evidence="2 3">
    <name type="scientific">Acidithiobacillus marinus</name>
    <dbReference type="NCBI Taxonomy" id="187490"/>
    <lineage>
        <taxon>Bacteria</taxon>
        <taxon>Pseudomonadati</taxon>
        <taxon>Pseudomonadota</taxon>
        <taxon>Acidithiobacillia</taxon>
        <taxon>Acidithiobacillales</taxon>
        <taxon>Acidithiobacillaceae</taxon>
        <taxon>Acidithiobacillus</taxon>
    </lineage>
</organism>
<comment type="caution">
    <text evidence="2">The sequence shown here is derived from an EMBL/GenBank/DDBJ whole genome shotgun (WGS) entry which is preliminary data.</text>
</comment>
<reference evidence="2 3" key="1">
    <citation type="submission" date="2017-03" db="EMBL/GenBank/DDBJ databases">
        <title>Draft genime sequence of the acidophilic sulfur-oxidizing bacterium Acidithiobacillus sp. SH, isolated from seawater.</title>
        <authorList>
            <person name="Sharmin S."/>
            <person name="Tokuhisa M."/>
            <person name="Kanao T."/>
            <person name="Kamimura K."/>
        </authorList>
    </citation>
    <scope>NUCLEOTIDE SEQUENCE [LARGE SCALE GENOMIC DNA]</scope>
    <source>
        <strain evidence="2 3">SH</strain>
    </source>
</reference>
<sequence length="108" mass="11575">MTTPKTLKGSLVRQLLYSVAGAVLTWLVAMLIVIWRDHFMGYHPGHIAWLAAQPLPWTQTIHQALHIAGIWAVIALGVGLLMTVAINVVSGLVVLLGMASTRGKGGRA</sequence>
<dbReference type="EMBL" id="MXAV01000006">
    <property type="protein sequence ID" value="PKY11881.1"/>
    <property type="molecule type" value="Genomic_DNA"/>
</dbReference>
<protein>
    <submittedName>
        <fullName evidence="2">Uncharacterized protein</fullName>
    </submittedName>
</protein>
<gene>
    <name evidence="2" type="ORF">B1757_02515</name>
</gene>
<feature type="transmembrane region" description="Helical" evidence="1">
    <location>
        <begin position="15"/>
        <end position="35"/>
    </location>
</feature>
<proteinExistence type="predicted"/>